<dbReference type="EMBL" id="OU466860">
    <property type="protein sequence ID" value="CAH2060553.1"/>
    <property type="molecule type" value="Genomic_DNA"/>
</dbReference>
<protein>
    <recommendedName>
        <fullName evidence="1">Reverse transcriptase zinc-binding domain-containing protein</fullName>
    </recommendedName>
</protein>
<reference evidence="2 3" key="1">
    <citation type="submission" date="2022-03" db="EMBL/GenBank/DDBJ databases">
        <authorList>
            <person name="Nunn A."/>
            <person name="Chopra R."/>
            <person name="Nunn A."/>
            <person name="Contreras Garrido A."/>
        </authorList>
    </citation>
    <scope>NUCLEOTIDE SEQUENCE [LARGE SCALE GENOMIC DNA]</scope>
</reference>
<name>A0AAU9S957_THLAR</name>
<proteinExistence type="predicted"/>
<sequence>MQKDLPADSKGRDCYLWQTGGVSRESFSVSHTWEDIRNAAPSVTWYEAVWFKGHTPKHAFTFWVTNKGRLPLRPRLLKWGIGSSDLCYLCNRYEETREHLFLHCEVSIQITRLLLARLGEPTTVFADWSSFITWMLGPSPFMPKIIKLLATQSTVFYLWKERNARLHDNVSRSANVIFRLVDRSVRDAILARNKTKASFLLSSWFLHKS</sequence>
<dbReference type="Proteomes" id="UP000836841">
    <property type="component" value="Chromosome 4"/>
</dbReference>
<feature type="domain" description="Reverse transcriptase zinc-binding" evidence="1">
    <location>
        <begin position="27"/>
        <end position="109"/>
    </location>
</feature>
<gene>
    <name evidence="2" type="ORF">TAV2_LOCUS13184</name>
</gene>
<evidence type="ECO:0000259" key="1">
    <source>
        <dbReference type="Pfam" id="PF13966"/>
    </source>
</evidence>
<evidence type="ECO:0000313" key="3">
    <source>
        <dbReference type="Proteomes" id="UP000836841"/>
    </source>
</evidence>
<dbReference type="InterPro" id="IPR026960">
    <property type="entry name" value="RVT-Znf"/>
</dbReference>
<evidence type="ECO:0000313" key="2">
    <source>
        <dbReference type="EMBL" id="CAH2060553.1"/>
    </source>
</evidence>
<accession>A0AAU9S957</accession>
<dbReference type="Pfam" id="PF13966">
    <property type="entry name" value="zf-RVT"/>
    <property type="match status" value="1"/>
</dbReference>
<organism evidence="2 3">
    <name type="scientific">Thlaspi arvense</name>
    <name type="common">Field penny-cress</name>
    <dbReference type="NCBI Taxonomy" id="13288"/>
    <lineage>
        <taxon>Eukaryota</taxon>
        <taxon>Viridiplantae</taxon>
        <taxon>Streptophyta</taxon>
        <taxon>Embryophyta</taxon>
        <taxon>Tracheophyta</taxon>
        <taxon>Spermatophyta</taxon>
        <taxon>Magnoliopsida</taxon>
        <taxon>eudicotyledons</taxon>
        <taxon>Gunneridae</taxon>
        <taxon>Pentapetalae</taxon>
        <taxon>rosids</taxon>
        <taxon>malvids</taxon>
        <taxon>Brassicales</taxon>
        <taxon>Brassicaceae</taxon>
        <taxon>Thlaspideae</taxon>
        <taxon>Thlaspi</taxon>
    </lineage>
</organism>
<keyword evidence="3" id="KW-1185">Reference proteome</keyword>
<dbReference type="AlphaFoldDB" id="A0AAU9S957"/>